<evidence type="ECO:0000313" key="3">
    <source>
        <dbReference type="Proteomes" id="UP001497516"/>
    </source>
</evidence>
<organism evidence="2 3">
    <name type="scientific">Linum trigynum</name>
    <dbReference type="NCBI Taxonomy" id="586398"/>
    <lineage>
        <taxon>Eukaryota</taxon>
        <taxon>Viridiplantae</taxon>
        <taxon>Streptophyta</taxon>
        <taxon>Embryophyta</taxon>
        <taxon>Tracheophyta</taxon>
        <taxon>Spermatophyta</taxon>
        <taxon>Magnoliopsida</taxon>
        <taxon>eudicotyledons</taxon>
        <taxon>Gunneridae</taxon>
        <taxon>Pentapetalae</taxon>
        <taxon>rosids</taxon>
        <taxon>fabids</taxon>
        <taxon>Malpighiales</taxon>
        <taxon>Linaceae</taxon>
        <taxon>Linum</taxon>
    </lineage>
</organism>
<sequence length="89" mass="10393">MAATTTTMVLMAIALPEFLWVRWFFMEASKPSSFLQLRAYNLGYRRAQNRTWEVGINLPEFRGFIFSEQITLMEMIKDADFDLGFLWGG</sequence>
<protein>
    <submittedName>
        <fullName evidence="2">Uncharacterized protein</fullName>
    </submittedName>
</protein>
<reference evidence="2 3" key="1">
    <citation type="submission" date="2024-04" db="EMBL/GenBank/DDBJ databases">
        <authorList>
            <person name="Fracassetti M."/>
        </authorList>
    </citation>
    <scope>NUCLEOTIDE SEQUENCE [LARGE SCALE GENOMIC DNA]</scope>
</reference>
<dbReference type="AlphaFoldDB" id="A0AAV2FRI7"/>
<proteinExistence type="predicted"/>
<keyword evidence="1" id="KW-0812">Transmembrane</keyword>
<feature type="transmembrane region" description="Helical" evidence="1">
    <location>
        <begin position="6"/>
        <end position="25"/>
    </location>
</feature>
<keyword evidence="1" id="KW-0472">Membrane</keyword>
<name>A0AAV2FRI7_9ROSI</name>
<accession>A0AAV2FRI7</accession>
<keyword evidence="3" id="KW-1185">Reference proteome</keyword>
<keyword evidence="1" id="KW-1133">Transmembrane helix</keyword>
<evidence type="ECO:0000256" key="1">
    <source>
        <dbReference type="SAM" id="Phobius"/>
    </source>
</evidence>
<evidence type="ECO:0000313" key="2">
    <source>
        <dbReference type="EMBL" id="CAL1400637.1"/>
    </source>
</evidence>
<gene>
    <name evidence="2" type="ORF">LTRI10_LOCUS40751</name>
</gene>
<dbReference type="EMBL" id="OZ034820">
    <property type="protein sequence ID" value="CAL1400637.1"/>
    <property type="molecule type" value="Genomic_DNA"/>
</dbReference>
<dbReference type="Proteomes" id="UP001497516">
    <property type="component" value="Chromosome 7"/>
</dbReference>